<organism evidence="1 2">
    <name type="scientific">Nephila pilipes</name>
    <name type="common">Giant wood spider</name>
    <name type="synonym">Nephila maculata</name>
    <dbReference type="NCBI Taxonomy" id="299642"/>
    <lineage>
        <taxon>Eukaryota</taxon>
        <taxon>Metazoa</taxon>
        <taxon>Ecdysozoa</taxon>
        <taxon>Arthropoda</taxon>
        <taxon>Chelicerata</taxon>
        <taxon>Arachnida</taxon>
        <taxon>Araneae</taxon>
        <taxon>Araneomorphae</taxon>
        <taxon>Entelegynae</taxon>
        <taxon>Araneoidea</taxon>
        <taxon>Nephilidae</taxon>
        <taxon>Nephila</taxon>
    </lineage>
</organism>
<dbReference type="EMBL" id="BMAW01086078">
    <property type="protein sequence ID" value="GFU45900.1"/>
    <property type="molecule type" value="Genomic_DNA"/>
</dbReference>
<proteinExistence type="predicted"/>
<reference evidence="1" key="1">
    <citation type="submission" date="2020-08" db="EMBL/GenBank/DDBJ databases">
        <title>Multicomponent nature underlies the extraordinary mechanical properties of spider dragline silk.</title>
        <authorList>
            <person name="Kono N."/>
            <person name="Nakamura H."/>
            <person name="Mori M."/>
            <person name="Yoshida Y."/>
            <person name="Ohtoshi R."/>
            <person name="Malay A.D."/>
            <person name="Moran D.A.P."/>
            <person name="Tomita M."/>
            <person name="Numata K."/>
            <person name="Arakawa K."/>
        </authorList>
    </citation>
    <scope>NUCLEOTIDE SEQUENCE</scope>
</reference>
<name>A0A8X6QUS4_NEPPI</name>
<evidence type="ECO:0000313" key="1">
    <source>
        <dbReference type="EMBL" id="GFU45900.1"/>
    </source>
</evidence>
<evidence type="ECO:0000313" key="2">
    <source>
        <dbReference type="Proteomes" id="UP000887013"/>
    </source>
</evidence>
<keyword evidence="2" id="KW-1185">Reference proteome</keyword>
<dbReference type="AlphaFoldDB" id="A0A8X6QUS4"/>
<accession>A0A8X6QUS4</accession>
<sequence>MKLFKTCLHFGYENPKFVPKVRWITSRNQQEVPPEVMGKIMEGVGKPVLPMLVACRLFYSARSCQLNPCFSDSSEFQDALVSRTSVMR</sequence>
<gene>
    <name evidence="1" type="ORF">NPIL_281371</name>
</gene>
<protein>
    <submittedName>
        <fullName evidence="1">Uncharacterized protein</fullName>
    </submittedName>
</protein>
<dbReference type="Proteomes" id="UP000887013">
    <property type="component" value="Unassembled WGS sequence"/>
</dbReference>
<comment type="caution">
    <text evidence="1">The sequence shown here is derived from an EMBL/GenBank/DDBJ whole genome shotgun (WGS) entry which is preliminary data.</text>
</comment>